<evidence type="ECO:0000313" key="2">
    <source>
        <dbReference type="Proteomes" id="UP000430120"/>
    </source>
</evidence>
<dbReference type="Proteomes" id="UP000430120">
    <property type="component" value="Unassembled WGS sequence"/>
</dbReference>
<dbReference type="RefSeq" id="WP_151123307.1">
    <property type="nucleotide sequence ID" value="NZ_VZPB01000010.1"/>
</dbReference>
<keyword evidence="2" id="KW-1185">Reference proteome</keyword>
<dbReference type="Gene3D" id="1.10.10.10">
    <property type="entry name" value="Winged helix-like DNA-binding domain superfamily/Winged helix DNA-binding domain"/>
    <property type="match status" value="1"/>
</dbReference>
<dbReference type="InterPro" id="IPR036390">
    <property type="entry name" value="WH_DNA-bd_sf"/>
</dbReference>
<dbReference type="AlphaFoldDB" id="A0A643FHV7"/>
<protein>
    <submittedName>
        <fullName evidence="1">LysR family transcriptional regulator</fullName>
    </submittedName>
</protein>
<comment type="caution">
    <text evidence="1">The sequence shown here is derived from an EMBL/GenBank/DDBJ whole genome shotgun (WGS) entry which is preliminary data.</text>
</comment>
<reference evidence="1 2" key="1">
    <citation type="submission" date="2019-09" db="EMBL/GenBank/DDBJ databases">
        <title>Draft genome sequences of 48 bacterial type strains from the CCUG.</title>
        <authorList>
            <person name="Tunovic T."/>
            <person name="Pineiro-Iglesias B."/>
            <person name="Unosson C."/>
            <person name="Inganas E."/>
            <person name="Ohlen M."/>
            <person name="Cardew S."/>
            <person name="Jensie-Markopoulos S."/>
            <person name="Salva-Serra F."/>
            <person name="Jaen-Luchoro D."/>
            <person name="Karlsson R."/>
            <person name="Svensson-Stadler L."/>
            <person name="Chun J."/>
            <person name="Moore E."/>
        </authorList>
    </citation>
    <scope>NUCLEOTIDE SEQUENCE [LARGE SCALE GENOMIC DNA]</scope>
    <source>
        <strain evidence="1 2">CCUG 30977</strain>
    </source>
</reference>
<evidence type="ECO:0000313" key="1">
    <source>
        <dbReference type="EMBL" id="KAB0583843.1"/>
    </source>
</evidence>
<name>A0A643FHV7_IDEDE</name>
<dbReference type="PANTHER" id="PTHR30432">
    <property type="entry name" value="TRANSCRIPTIONAL REGULATOR MODE"/>
    <property type="match status" value="1"/>
</dbReference>
<gene>
    <name evidence="1" type="ORF">F7Q92_06150</name>
</gene>
<dbReference type="OrthoDB" id="9800709at2"/>
<dbReference type="PANTHER" id="PTHR30432:SF1">
    <property type="entry name" value="DNA-BINDING TRANSCRIPTIONAL DUAL REGULATOR MODE"/>
    <property type="match status" value="1"/>
</dbReference>
<dbReference type="SUPFAM" id="SSF46785">
    <property type="entry name" value="Winged helix' DNA-binding domain"/>
    <property type="match status" value="1"/>
</dbReference>
<proteinExistence type="predicted"/>
<dbReference type="InterPro" id="IPR036388">
    <property type="entry name" value="WH-like_DNA-bd_sf"/>
</dbReference>
<dbReference type="EMBL" id="VZPB01000010">
    <property type="protein sequence ID" value="KAB0583843.1"/>
    <property type="molecule type" value="Genomic_DNA"/>
</dbReference>
<dbReference type="InterPro" id="IPR051815">
    <property type="entry name" value="Molybdate_resp_trans_reg"/>
</dbReference>
<organism evidence="1 2">
    <name type="scientific">Ideonella dechloratans</name>
    <dbReference type="NCBI Taxonomy" id="36863"/>
    <lineage>
        <taxon>Bacteria</taxon>
        <taxon>Pseudomonadati</taxon>
        <taxon>Pseudomonadota</taxon>
        <taxon>Betaproteobacteria</taxon>
        <taxon>Burkholderiales</taxon>
        <taxon>Sphaerotilaceae</taxon>
        <taxon>Ideonella</taxon>
    </lineage>
</organism>
<accession>A0A643FHV7</accession>
<sequence>MTDRTTKPEPAPLAILVRPRVYIGNEISLGPGKIDLLRWVGQTKSISAAGRELGIPYKRAWLLINTLNAGFGQPVVLTTKGGRGGGGAQLTPLGQALIERYQALEDRIVATSAAELEALKALAG</sequence>